<evidence type="ECO:0000256" key="1">
    <source>
        <dbReference type="SAM" id="Phobius"/>
    </source>
</evidence>
<feature type="transmembrane region" description="Helical" evidence="1">
    <location>
        <begin position="83"/>
        <end position="105"/>
    </location>
</feature>
<dbReference type="AlphaFoldDB" id="A0A1H2NC63"/>
<keyword evidence="1" id="KW-0812">Transmembrane</keyword>
<feature type="transmembrane region" description="Helical" evidence="1">
    <location>
        <begin position="20"/>
        <end position="39"/>
    </location>
</feature>
<keyword evidence="1" id="KW-1133">Transmembrane helix</keyword>
<dbReference type="RefSeq" id="WP_157720080.1">
    <property type="nucleotide sequence ID" value="NZ_LT629799.1"/>
</dbReference>
<keyword evidence="3" id="KW-1185">Reference proteome</keyword>
<keyword evidence="1" id="KW-0472">Membrane</keyword>
<dbReference type="OrthoDB" id="3824255at2"/>
<reference evidence="3" key="1">
    <citation type="submission" date="2016-10" db="EMBL/GenBank/DDBJ databases">
        <authorList>
            <person name="Varghese N."/>
            <person name="Submissions S."/>
        </authorList>
    </citation>
    <scope>NUCLEOTIDE SEQUENCE [LARGE SCALE GENOMIC DNA]</scope>
    <source>
        <strain evidence="3">DSM 21743</strain>
    </source>
</reference>
<feature type="transmembrane region" description="Helical" evidence="1">
    <location>
        <begin position="117"/>
        <end position="139"/>
    </location>
</feature>
<feature type="transmembrane region" description="Helical" evidence="1">
    <location>
        <begin position="145"/>
        <end position="163"/>
    </location>
</feature>
<name>A0A1H2NC63_9ACTN</name>
<organism evidence="2 3">
    <name type="scientific">Microlunatus sagamiharensis</name>
    <dbReference type="NCBI Taxonomy" id="546874"/>
    <lineage>
        <taxon>Bacteria</taxon>
        <taxon>Bacillati</taxon>
        <taxon>Actinomycetota</taxon>
        <taxon>Actinomycetes</taxon>
        <taxon>Propionibacteriales</taxon>
        <taxon>Propionibacteriaceae</taxon>
        <taxon>Microlunatus</taxon>
    </lineage>
</organism>
<dbReference type="Proteomes" id="UP000198825">
    <property type="component" value="Chromosome I"/>
</dbReference>
<proteinExistence type="predicted"/>
<protein>
    <submittedName>
        <fullName evidence="2">Uncharacterized protein</fullName>
    </submittedName>
</protein>
<gene>
    <name evidence="2" type="ORF">SAMN04488544_3638</name>
</gene>
<evidence type="ECO:0000313" key="3">
    <source>
        <dbReference type="Proteomes" id="UP000198825"/>
    </source>
</evidence>
<dbReference type="EMBL" id="LT629799">
    <property type="protein sequence ID" value="SDV02446.1"/>
    <property type="molecule type" value="Genomic_DNA"/>
</dbReference>
<accession>A0A1H2NC63</accession>
<dbReference type="STRING" id="546874.SAMN04488544_3638"/>
<evidence type="ECO:0000313" key="2">
    <source>
        <dbReference type="EMBL" id="SDV02446.1"/>
    </source>
</evidence>
<sequence>MITPSAEVVEARRRGIVRRVPWVVLLVLLMATSVFAPTVGVRAATEFGRSLFPASAFFLAAQAGGPAFGPVSDVDSLAAGLNLAYFGLSFQHVGLLLGTAFCWVLAVPDVGRWVRRLALLGGWCLAVSAPVVIIAYQLIVGGGVGAYLGGAWIFSLLAGLVLIGGARLAKQRLDSTWYWSKPDWNG</sequence>